<evidence type="ECO:0000313" key="2">
    <source>
        <dbReference type="Proteomes" id="UP000657574"/>
    </source>
</evidence>
<dbReference type="Proteomes" id="UP000657574">
    <property type="component" value="Unassembled WGS sequence"/>
</dbReference>
<protein>
    <submittedName>
        <fullName evidence="1">Uncharacterized protein</fullName>
    </submittedName>
</protein>
<name>A0A917PCY9_9ACTN</name>
<proteinExistence type="predicted"/>
<gene>
    <name evidence="1" type="ORF">GCM10010121_097600</name>
</gene>
<dbReference type="RefSeq" id="WP_189317705.1">
    <property type="nucleotide sequence ID" value="NZ_BMQA01000131.1"/>
</dbReference>
<sequence>MDDLESEVIESPVVSRDRDETVAEIYVVELECADVAGTSCVDGGQDERQSVFGCRSSGDDLLVVGLGQGQDRRKADGARCDARVGFLKISR</sequence>
<reference evidence="1" key="1">
    <citation type="journal article" date="2014" name="Int. J. Syst. Evol. Microbiol.">
        <title>Complete genome sequence of Corynebacterium casei LMG S-19264T (=DSM 44701T), isolated from a smear-ripened cheese.</title>
        <authorList>
            <consortium name="US DOE Joint Genome Institute (JGI-PGF)"/>
            <person name="Walter F."/>
            <person name="Albersmeier A."/>
            <person name="Kalinowski J."/>
            <person name="Ruckert C."/>
        </authorList>
    </citation>
    <scope>NUCLEOTIDE SEQUENCE</scope>
    <source>
        <strain evidence="1">JCM 3086</strain>
    </source>
</reference>
<accession>A0A917PCY9</accession>
<comment type="caution">
    <text evidence="1">The sequence shown here is derived from an EMBL/GenBank/DDBJ whole genome shotgun (WGS) entry which is preliminary data.</text>
</comment>
<reference evidence="1" key="2">
    <citation type="submission" date="2020-09" db="EMBL/GenBank/DDBJ databases">
        <authorList>
            <person name="Sun Q."/>
            <person name="Ohkuma M."/>
        </authorList>
    </citation>
    <scope>NUCLEOTIDE SEQUENCE</scope>
    <source>
        <strain evidence="1">JCM 3086</strain>
    </source>
</reference>
<dbReference type="EMBL" id="BMQA01000131">
    <property type="protein sequence ID" value="GGJ71450.1"/>
    <property type="molecule type" value="Genomic_DNA"/>
</dbReference>
<organism evidence="1 2">
    <name type="scientific">Streptomyces brasiliensis</name>
    <dbReference type="NCBI Taxonomy" id="1954"/>
    <lineage>
        <taxon>Bacteria</taxon>
        <taxon>Bacillati</taxon>
        <taxon>Actinomycetota</taxon>
        <taxon>Actinomycetes</taxon>
        <taxon>Kitasatosporales</taxon>
        <taxon>Streptomycetaceae</taxon>
        <taxon>Streptomyces</taxon>
    </lineage>
</organism>
<keyword evidence="2" id="KW-1185">Reference proteome</keyword>
<evidence type="ECO:0000313" key="1">
    <source>
        <dbReference type="EMBL" id="GGJ71450.1"/>
    </source>
</evidence>
<dbReference type="AlphaFoldDB" id="A0A917PCY9"/>